<feature type="transmembrane region" description="Helical" evidence="6">
    <location>
        <begin position="206"/>
        <end position="227"/>
    </location>
</feature>
<dbReference type="GO" id="GO:0016020">
    <property type="term" value="C:membrane"/>
    <property type="evidence" value="ECO:0007669"/>
    <property type="project" value="UniProtKB-SubCell"/>
</dbReference>
<feature type="region of interest" description="Disordered" evidence="5">
    <location>
        <begin position="482"/>
        <end position="539"/>
    </location>
</feature>
<reference evidence="8" key="1">
    <citation type="submission" date="2023-07" db="EMBL/GenBank/DDBJ databases">
        <authorList>
            <consortium name="AG Swart"/>
            <person name="Singh M."/>
            <person name="Singh A."/>
            <person name="Seah K."/>
            <person name="Emmerich C."/>
        </authorList>
    </citation>
    <scope>NUCLEOTIDE SEQUENCE</scope>
    <source>
        <strain evidence="8">DP1</strain>
    </source>
</reference>
<feature type="domain" description="Nodulin-like" evidence="7">
    <location>
        <begin position="4"/>
        <end position="230"/>
    </location>
</feature>
<feature type="transmembrane region" description="Helical" evidence="6">
    <location>
        <begin position="456"/>
        <end position="478"/>
    </location>
</feature>
<dbReference type="PROSITE" id="PS51257">
    <property type="entry name" value="PROKAR_LIPOPROTEIN"/>
    <property type="match status" value="1"/>
</dbReference>
<name>A0AAD1U7Z9_EUPCR</name>
<dbReference type="PANTHER" id="PTHR21576">
    <property type="entry name" value="UNCHARACTERIZED NODULIN-LIKE PROTEIN"/>
    <property type="match status" value="1"/>
</dbReference>
<feature type="transmembrane region" description="Helical" evidence="6">
    <location>
        <begin position="102"/>
        <end position="121"/>
    </location>
</feature>
<proteinExistence type="predicted"/>
<evidence type="ECO:0000256" key="6">
    <source>
        <dbReference type="SAM" id="Phobius"/>
    </source>
</evidence>
<keyword evidence="2 6" id="KW-0812">Transmembrane</keyword>
<feature type="compositionally biased region" description="Basic and acidic residues" evidence="5">
    <location>
        <begin position="482"/>
        <end position="523"/>
    </location>
</feature>
<feature type="transmembrane region" description="Helical" evidence="6">
    <location>
        <begin position="380"/>
        <end position="400"/>
    </location>
</feature>
<evidence type="ECO:0000313" key="9">
    <source>
        <dbReference type="Proteomes" id="UP001295684"/>
    </source>
</evidence>
<dbReference type="InterPro" id="IPR010658">
    <property type="entry name" value="Nodulin-like"/>
</dbReference>
<feature type="transmembrane region" description="Helical" evidence="6">
    <location>
        <begin position="288"/>
        <end position="316"/>
    </location>
</feature>
<dbReference type="Proteomes" id="UP001295684">
    <property type="component" value="Unassembled WGS sequence"/>
</dbReference>
<evidence type="ECO:0000313" key="8">
    <source>
        <dbReference type="EMBL" id="CAI2363957.1"/>
    </source>
</evidence>
<evidence type="ECO:0000256" key="3">
    <source>
        <dbReference type="ARBA" id="ARBA00022989"/>
    </source>
</evidence>
<protein>
    <recommendedName>
        <fullName evidence="7">Nodulin-like domain-containing protein</fullName>
    </recommendedName>
</protein>
<feature type="transmembrane region" description="Helical" evidence="6">
    <location>
        <begin position="12"/>
        <end position="32"/>
    </location>
</feature>
<feature type="transmembrane region" description="Helical" evidence="6">
    <location>
        <begin position="133"/>
        <end position="153"/>
    </location>
</feature>
<evidence type="ECO:0000259" key="7">
    <source>
        <dbReference type="Pfam" id="PF06813"/>
    </source>
</evidence>
<dbReference type="Gene3D" id="1.20.1250.20">
    <property type="entry name" value="MFS general substrate transporter like domains"/>
    <property type="match status" value="1"/>
</dbReference>
<gene>
    <name evidence="8" type="ORF">ECRASSUSDP1_LOCUS5297</name>
</gene>
<dbReference type="PANTHER" id="PTHR21576:SF158">
    <property type="entry name" value="RIBOSOMAL RNA-PROCESSING PROTEIN 12-LIKE CONSERVED DOMAIN-CONTAINING PROTEIN"/>
    <property type="match status" value="1"/>
</dbReference>
<evidence type="ECO:0000256" key="5">
    <source>
        <dbReference type="SAM" id="MobiDB-lite"/>
    </source>
</evidence>
<organism evidence="8 9">
    <name type="scientific">Euplotes crassus</name>
    <dbReference type="NCBI Taxonomy" id="5936"/>
    <lineage>
        <taxon>Eukaryota</taxon>
        <taxon>Sar</taxon>
        <taxon>Alveolata</taxon>
        <taxon>Ciliophora</taxon>
        <taxon>Intramacronucleata</taxon>
        <taxon>Spirotrichea</taxon>
        <taxon>Hypotrichia</taxon>
        <taxon>Euplotida</taxon>
        <taxon>Euplotidae</taxon>
        <taxon>Moneuplotes</taxon>
    </lineage>
</organism>
<feature type="compositionally biased region" description="Basic residues" evidence="5">
    <location>
        <begin position="524"/>
        <end position="539"/>
    </location>
</feature>
<comment type="caution">
    <text evidence="8">The sequence shown here is derived from an EMBL/GenBank/DDBJ whole genome shotgun (WGS) entry which is preliminary data.</text>
</comment>
<dbReference type="InterPro" id="IPR036259">
    <property type="entry name" value="MFS_trans_sf"/>
</dbReference>
<feature type="transmembrane region" description="Helical" evidence="6">
    <location>
        <begin position="412"/>
        <end position="431"/>
    </location>
</feature>
<comment type="subcellular location">
    <subcellularLocation>
        <location evidence="1">Membrane</location>
        <topology evidence="1">Multi-pass membrane protein</topology>
    </subcellularLocation>
</comment>
<evidence type="ECO:0000256" key="1">
    <source>
        <dbReference type="ARBA" id="ARBA00004141"/>
    </source>
</evidence>
<sequence length="539" mass="58873">MIAKWVGIPMSILVVCTAGACYNLFAYFQQIGAPKGYSSTTMTAIKYTVLFGYYLGLLPGLINRALGDTIALFIAAFMAVVSFTALGFIVEADNMFAEISMLVFLFTGAMSGGIATIAAIVTPVKSFPKNAGILIIVILIGYYKIAPYFEFAIRSAFFEEPDLKWYFIGVGLIQALIFAVGAIVIKEVELDASIENMIKKYDVMGLLAYVLIEVIFFCAFYIVSLIYENWFVGGIMFIVVLVLNFLTVGASFYIVYSKAKSAGLKGLSLNKEKRKEIKFEEMLGTPKYLCLAFSSLCVIGITCTFSFNIFQIAFALGEIDSADNLLDAFWGADMFGRIGGGLCAYFLIDSINGYKWAIGAGACAAFGFGLALLTEPVGGVFLFMATLLIAFASGLFWVLVPSIVMEDAGETNFGLNWGFTLFLNVLGMLIFGEFFDFVYEWQAGNDSGKCSGGSCILIQFIFFGILGLVAAGLCFYALGEDEKGEKKDDKKDKKSKDRGRGKDKGGRDKKNGKSKSKDKNSKSKDKKSKSKNKSKSKKK</sequence>
<feature type="transmembrane region" description="Helical" evidence="6">
    <location>
        <begin position="165"/>
        <end position="185"/>
    </location>
</feature>
<accession>A0AAD1U7Z9</accession>
<feature type="transmembrane region" description="Helical" evidence="6">
    <location>
        <begin position="69"/>
        <end position="90"/>
    </location>
</feature>
<dbReference type="SUPFAM" id="SSF103473">
    <property type="entry name" value="MFS general substrate transporter"/>
    <property type="match status" value="1"/>
</dbReference>
<dbReference type="Pfam" id="PF06813">
    <property type="entry name" value="Nodulin-like"/>
    <property type="match status" value="1"/>
</dbReference>
<keyword evidence="4 6" id="KW-0472">Membrane</keyword>
<feature type="transmembrane region" description="Helical" evidence="6">
    <location>
        <begin position="233"/>
        <end position="256"/>
    </location>
</feature>
<evidence type="ECO:0000256" key="4">
    <source>
        <dbReference type="ARBA" id="ARBA00023136"/>
    </source>
</evidence>
<dbReference type="EMBL" id="CAMPGE010005111">
    <property type="protein sequence ID" value="CAI2363957.1"/>
    <property type="molecule type" value="Genomic_DNA"/>
</dbReference>
<keyword evidence="3 6" id="KW-1133">Transmembrane helix</keyword>
<evidence type="ECO:0000256" key="2">
    <source>
        <dbReference type="ARBA" id="ARBA00022692"/>
    </source>
</evidence>
<feature type="transmembrane region" description="Helical" evidence="6">
    <location>
        <begin position="328"/>
        <end position="347"/>
    </location>
</feature>
<feature type="transmembrane region" description="Helical" evidence="6">
    <location>
        <begin position="44"/>
        <end position="62"/>
    </location>
</feature>
<keyword evidence="9" id="KW-1185">Reference proteome</keyword>
<feature type="transmembrane region" description="Helical" evidence="6">
    <location>
        <begin position="354"/>
        <end position="374"/>
    </location>
</feature>
<dbReference type="AlphaFoldDB" id="A0AAD1U7Z9"/>